<evidence type="ECO:0000313" key="9">
    <source>
        <dbReference type="Proteomes" id="UP000461443"/>
    </source>
</evidence>
<feature type="transmembrane region" description="Helical" evidence="7">
    <location>
        <begin position="244"/>
        <end position="268"/>
    </location>
</feature>
<feature type="transmembrane region" description="Helical" evidence="7">
    <location>
        <begin position="214"/>
        <end position="232"/>
    </location>
</feature>
<keyword evidence="4 7" id="KW-0812">Transmembrane</keyword>
<accession>A0A845SJV8</accession>
<keyword evidence="5 7" id="KW-1133">Transmembrane helix</keyword>
<dbReference type="PANTHER" id="PTHR34856">
    <property type="entry name" value="PROTEIN NRFD"/>
    <property type="match status" value="1"/>
</dbReference>
<dbReference type="EC" id="1.7.2.2" evidence="8"/>
<evidence type="ECO:0000313" key="8">
    <source>
        <dbReference type="EMBL" id="NDL63276.1"/>
    </source>
</evidence>
<protein>
    <submittedName>
        <fullName evidence="8">Cytochrome c nitrite reductase subunit NrfD</fullName>
        <ecNumber evidence="8">1.7.2.2</ecNumber>
    </submittedName>
</protein>
<evidence type="ECO:0000256" key="5">
    <source>
        <dbReference type="ARBA" id="ARBA00022989"/>
    </source>
</evidence>
<dbReference type="Gene3D" id="1.20.1630.10">
    <property type="entry name" value="Formate dehydrogenase/DMSO reductase domain"/>
    <property type="match status" value="1"/>
</dbReference>
<keyword evidence="8" id="KW-0560">Oxidoreductase</keyword>
<sequence length="308" mass="34206">MNNAFHFATLVWDWPIAIYLLLVGISSGMVIIAVLLKRRIPPAEVADDIIIRAATVIAPLAVMLGLAILIFHLARPWTFWYLMIYYNPRSVMSLGVMLFQVYMVILMLWILNIYHKNFTGNGRYARAARYIGRFNVLLDTLVAALAILLGVYTGCLLLALKSYPLLNNPILPLLFLTSGLASALAVATLCRGIFFNGPAPSSLPLLQRFEKPLIWVELSLLMLFFLGLFYGGEKKHLAALTALQGFWGAIFWAGIVGCGIVLPLLLNLLCNSRFRHRRGFLLATAGIGLCSVLLLRMFILYAGQMVTA</sequence>
<dbReference type="GO" id="GO:0042279">
    <property type="term" value="F:nitrite reductase (cytochrome, ammonia-forming) activity"/>
    <property type="evidence" value="ECO:0007669"/>
    <property type="project" value="UniProtKB-EC"/>
</dbReference>
<comment type="subcellular location">
    <subcellularLocation>
        <location evidence="1">Cell membrane</location>
        <topology evidence="1">Multi-pass membrane protein</topology>
    </subcellularLocation>
</comment>
<reference evidence="8 9" key="1">
    <citation type="submission" date="2019-12" db="EMBL/GenBank/DDBJ databases">
        <authorList>
            <person name="Lee S.D."/>
        </authorList>
    </citation>
    <scope>NUCLEOTIDE SEQUENCE [LARGE SCALE GENOMIC DNA]</scope>
    <source>
        <strain evidence="8 9">SAP-6</strain>
    </source>
</reference>
<dbReference type="NCBIfam" id="TIGR03148">
    <property type="entry name" value="cyt_nit_nrfD"/>
    <property type="match status" value="1"/>
</dbReference>
<dbReference type="Pfam" id="PF03916">
    <property type="entry name" value="NrfD"/>
    <property type="match status" value="1"/>
</dbReference>
<evidence type="ECO:0000256" key="3">
    <source>
        <dbReference type="ARBA" id="ARBA00022475"/>
    </source>
</evidence>
<name>A0A845SJV8_9GAMM</name>
<feature type="transmembrane region" description="Helical" evidence="7">
    <location>
        <begin position="136"/>
        <end position="160"/>
    </location>
</feature>
<feature type="transmembrane region" description="Helical" evidence="7">
    <location>
        <begin position="280"/>
        <end position="302"/>
    </location>
</feature>
<keyword evidence="3" id="KW-1003">Cell membrane</keyword>
<dbReference type="InterPro" id="IPR052049">
    <property type="entry name" value="Electron_transfer_protein"/>
</dbReference>
<dbReference type="RefSeq" id="WP_162366001.1">
    <property type="nucleotide sequence ID" value="NZ_WUBS01000007.1"/>
</dbReference>
<comment type="similarity">
    <text evidence="2">Belongs to the NrfD family.</text>
</comment>
<feature type="transmembrane region" description="Helical" evidence="7">
    <location>
        <begin position="49"/>
        <end position="74"/>
    </location>
</feature>
<reference evidence="8 9" key="2">
    <citation type="submission" date="2020-02" db="EMBL/GenBank/DDBJ databases">
        <title>The new genus of Enterobacteriales.</title>
        <authorList>
            <person name="Kim I.S."/>
        </authorList>
    </citation>
    <scope>NUCLEOTIDE SEQUENCE [LARGE SCALE GENOMIC DNA]</scope>
    <source>
        <strain evidence="8 9">SAP-6</strain>
    </source>
</reference>
<dbReference type="EMBL" id="WUBS01000007">
    <property type="protein sequence ID" value="NDL63276.1"/>
    <property type="molecule type" value="Genomic_DNA"/>
</dbReference>
<dbReference type="AlphaFoldDB" id="A0A845SJV8"/>
<comment type="caution">
    <text evidence="8">The sequence shown here is derived from an EMBL/GenBank/DDBJ whole genome shotgun (WGS) entry which is preliminary data.</text>
</comment>
<evidence type="ECO:0000256" key="1">
    <source>
        <dbReference type="ARBA" id="ARBA00004651"/>
    </source>
</evidence>
<feature type="transmembrane region" description="Helical" evidence="7">
    <location>
        <begin position="94"/>
        <end position="115"/>
    </location>
</feature>
<dbReference type="Proteomes" id="UP000461443">
    <property type="component" value="Unassembled WGS sequence"/>
</dbReference>
<dbReference type="InterPro" id="IPR017566">
    <property type="entry name" value="NrfD"/>
</dbReference>
<keyword evidence="9" id="KW-1185">Reference proteome</keyword>
<organism evidence="8 9">
    <name type="scientific">Acerihabitans arboris</name>
    <dbReference type="NCBI Taxonomy" id="2691583"/>
    <lineage>
        <taxon>Bacteria</taxon>
        <taxon>Pseudomonadati</taxon>
        <taxon>Pseudomonadota</taxon>
        <taxon>Gammaproteobacteria</taxon>
        <taxon>Enterobacterales</taxon>
        <taxon>Pectobacteriaceae</taxon>
        <taxon>Acerihabitans</taxon>
    </lineage>
</organism>
<keyword evidence="6 7" id="KW-0472">Membrane</keyword>
<feature type="transmembrane region" description="Helical" evidence="7">
    <location>
        <begin position="172"/>
        <end position="194"/>
    </location>
</feature>
<evidence type="ECO:0000256" key="7">
    <source>
        <dbReference type="SAM" id="Phobius"/>
    </source>
</evidence>
<evidence type="ECO:0000256" key="6">
    <source>
        <dbReference type="ARBA" id="ARBA00023136"/>
    </source>
</evidence>
<proteinExistence type="inferred from homology"/>
<evidence type="ECO:0000256" key="2">
    <source>
        <dbReference type="ARBA" id="ARBA00008929"/>
    </source>
</evidence>
<gene>
    <name evidence="8" type="primary">nrfD</name>
    <name evidence="8" type="ORF">GRH90_11015</name>
</gene>
<dbReference type="GO" id="GO:0005886">
    <property type="term" value="C:plasma membrane"/>
    <property type="evidence" value="ECO:0007669"/>
    <property type="project" value="UniProtKB-SubCell"/>
</dbReference>
<evidence type="ECO:0000256" key="4">
    <source>
        <dbReference type="ARBA" id="ARBA00022692"/>
    </source>
</evidence>
<dbReference type="PANTHER" id="PTHR34856:SF2">
    <property type="entry name" value="PROTEIN NRFD"/>
    <property type="match status" value="1"/>
</dbReference>
<dbReference type="InterPro" id="IPR005614">
    <property type="entry name" value="NrfD-like"/>
</dbReference>
<feature type="transmembrane region" description="Helical" evidence="7">
    <location>
        <begin position="16"/>
        <end position="37"/>
    </location>
</feature>